<dbReference type="AlphaFoldDB" id="A0A6F9D5K7"/>
<accession>A0A6F9D5K7</accession>
<dbReference type="Gene3D" id="3.20.20.100">
    <property type="entry name" value="NADP-dependent oxidoreductase domain"/>
    <property type="match status" value="1"/>
</dbReference>
<feature type="active site" description="Proton donor" evidence="9">
    <location>
        <position position="50"/>
    </location>
</feature>
<dbReference type="InterPro" id="IPR020471">
    <property type="entry name" value="AKR"/>
</dbReference>
<dbReference type="Pfam" id="PF00248">
    <property type="entry name" value="Aldo_ket_red"/>
    <property type="match status" value="1"/>
</dbReference>
<sequence>MSVTLLTLNCGTKMPMLGLGTWQSKPGEVKAAVECAIDVGYRHIDCALAYGNENEVGEGIATKIKENKVKREDLFIVSKLWNVHHDPKDVRVGVQKSLENLKLEYLDLYLIHWPTGYINNGSMFPKDENGQHIASDVDYVDTYKALEKLVDEGLVKSIGVSNFNEFQLGRILKECKVVPANHQVELHPYLLQTNMVEFCQSKGISVTAYSPLGSNERPWATEGEPVLLEDPKLLAIAKRIGKTAAQVLIRFQIQRGVIVIPKSVTPSRIESNFQVFDFELTDEDMNTINLFDQNFRMFALQWEIHKYHPFQKNYKE</sequence>
<dbReference type="PANTHER" id="PTHR11732">
    <property type="entry name" value="ALDO/KETO REDUCTASE"/>
    <property type="match status" value="1"/>
</dbReference>
<comment type="catalytic activity">
    <reaction evidence="7">
        <text>S-nitrosoglutathione + NADPH + H(+) = S-(hydroxysulfenamide)glutathione + NADP(+)</text>
        <dbReference type="Rhea" id="RHEA:63500"/>
        <dbReference type="ChEBI" id="CHEBI:15378"/>
        <dbReference type="ChEBI" id="CHEBI:57783"/>
        <dbReference type="ChEBI" id="CHEBI:58349"/>
        <dbReference type="ChEBI" id="CHEBI:145544"/>
        <dbReference type="ChEBI" id="CHEBI:229723"/>
    </reaction>
</comment>
<comment type="similarity">
    <text evidence="1">Belongs to the aldo/keto reductase family.</text>
</comment>
<evidence type="ECO:0000256" key="3">
    <source>
        <dbReference type="ARBA" id="ARBA00023002"/>
    </source>
</evidence>
<keyword evidence="3" id="KW-0560">Oxidoreductase</keyword>
<evidence type="ECO:0000256" key="6">
    <source>
        <dbReference type="ARBA" id="ARBA00047706"/>
    </source>
</evidence>
<feature type="domain" description="NADP-dependent oxidoreductase" evidence="12">
    <location>
        <begin position="17"/>
        <end position="289"/>
    </location>
</feature>
<name>A0A6F9D5K7_9ASCI</name>
<evidence type="ECO:0000259" key="12">
    <source>
        <dbReference type="Pfam" id="PF00248"/>
    </source>
</evidence>
<evidence type="ECO:0000256" key="2">
    <source>
        <dbReference type="ARBA" id="ARBA00022857"/>
    </source>
</evidence>
<dbReference type="PROSITE" id="PS00063">
    <property type="entry name" value="ALDOKETO_REDUCTASE_3"/>
    <property type="match status" value="1"/>
</dbReference>
<evidence type="ECO:0000256" key="8">
    <source>
        <dbReference type="ARBA" id="ARBA00048262"/>
    </source>
</evidence>
<dbReference type="PRINTS" id="PR00069">
    <property type="entry name" value="ALDKETRDTASE"/>
</dbReference>
<gene>
    <name evidence="13" type="primary">Akr1b1-001</name>
</gene>
<evidence type="ECO:0000256" key="4">
    <source>
        <dbReference type="ARBA" id="ARBA00024074"/>
    </source>
</evidence>
<feature type="binding site" evidence="10">
    <location>
        <position position="112"/>
    </location>
    <ligand>
        <name>substrate</name>
    </ligand>
</feature>
<dbReference type="GO" id="GO:0008106">
    <property type="term" value="F:alcohol dehydrogenase (NADP+) activity"/>
    <property type="evidence" value="ECO:0007669"/>
    <property type="project" value="UniProtKB-EC"/>
</dbReference>
<dbReference type="EMBL" id="LR782825">
    <property type="protein sequence ID" value="CAB3220795.1"/>
    <property type="molecule type" value="mRNA"/>
</dbReference>
<evidence type="ECO:0000256" key="1">
    <source>
        <dbReference type="ARBA" id="ARBA00007905"/>
    </source>
</evidence>
<dbReference type="PIRSF" id="PIRSF000097">
    <property type="entry name" value="AKR"/>
    <property type="match status" value="1"/>
</dbReference>
<dbReference type="InterPro" id="IPR023210">
    <property type="entry name" value="NADP_OxRdtase_dom"/>
</dbReference>
<proteinExistence type="evidence at transcript level"/>
<organism evidence="13">
    <name type="scientific">Phallusia mammillata</name>
    <dbReference type="NCBI Taxonomy" id="59560"/>
    <lineage>
        <taxon>Eukaryota</taxon>
        <taxon>Metazoa</taxon>
        <taxon>Chordata</taxon>
        <taxon>Tunicata</taxon>
        <taxon>Ascidiacea</taxon>
        <taxon>Phlebobranchia</taxon>
        <taxon>Ascidiidae</taxon>
        <taxon>Phallusia</taxon>
    </lineage>
</organism>
<evidence type="ECO:0000256" key="11">
    <source>
        <dbReference type="PIRSR" id="PIRSR000097-3"/>
    </source>
</evidence>
<keyword evidence="2" id="KW-0521">NADP</keyword>
<reference evidence="13" key="1">
    <citation type="submission" date="2020-04" db="EMBL/GenBank/DDBJ databases">
        <authorList>
            <person name="Neveu A P."/>
        </authorList>
    </citation>
    <scope>NUCLEOTIDE SEQUENCE</scope>
    <source>
        <tissue evidence="13">Whole embryo</tissue>
    </source>
</reference>
<dbReference type="EC" id="1.1.1.2" evidence="4"/>
<evidence type="ECO:0000256" key="10">
    <source>
        <dbReference type="PIRSR" id="PIRSR000097-2"/>
    </source>
</evidence>
<feature type="site" description="Lowers pKa of active site Tyr" evidence="11">
    <location>
        <position position="79"/>
    </location>
</feature>
<comment type="catalytic activity">
    <reaction evidence="6">
        <text>S-nitroso-CoA + NADPH + H(+) = sulfinamide-CoA + NADP(+)</text>
        <dbReference type="Rhea" id="RHEA:78375"/>
        <dbReference type="ChEBI" id="CHEBI:15378"/>
        <dbReference type="ChEBI" id="CHEBI:57783"/>
        <dbReference type="ChEBI" id="CHEBI:58349"/>
        <dbReference type="ChEBI" id="CHEBI:145546"/>
        <dbReference type="ChEBI" id="CHEBI:145548"/>
    </reaction>
    <physiologicalReaction direction="left-to-right" evidence="6">
        <dbReference type="Rhea" id="RHEA:78376"/>
    </physiologicalReaction>
</comment>
<comment type="catalytic activity">
    <reaction evidence="8">
        <text>a primary alcohol + NADP(+) = an aldehyde + NADPH + H(+)</text>
        <dbReference type="Rhea" id="RHEA:15937"/>
        <dbReference type="ChEBI" id="CHEBI:15378"/>
        <dbReference type="ChEBI" id="CHEBI:15734"/>
        <dbReference type="ChEBI" id="CHEBI:17478"/>
        <dbReference type="ChEBI" id="CHEBI:57783"/>
        <dbReference type="ChEBI" id="CHEBI:58349"/>
        <dbReference type="EC" id="1.1.1.2"/>
    </reaction>
</comment>
<dbReference type="FunFam" id="3.20.20.100:FF:000006">
    <property type="entry name" value="Aldo-keto reductase family 1 member A1"/>
    <property type="match status" value="1"/>
</dbReference>
<dbReference type="InterPro" id="IPR036812">
    <property type="entry name" value="NAD(P)_OxRdtase_dom_sf"/>
</dbReference>
<dbReference type="PROSITE" id="PS00798">
    <property type="entry name" value="ALDOKETO_REDUCTASE_1"/>
    <property type="match status" value="1"/>
</dbReference>
<protein>
    <recommendedName>
        <fullName evidence="4">alcohol dehydrogenase (NADP(+))</fullName>
        <ecNumber evidence="4">1.1.1.2</ecNumber>
    </recommendedName>
    <alternativeName>
        <fullName evidence="5">S-nitroso-CoA reductase</fullName>
    </alternativeName>
</protein>
<evidence type="ECO:0000256" key="9">
    <source>
        <dbReference type="PIRSR" id="PIRSR000097-1"/>
    </source>
</evidence>
<dbReference type="PROSITE" id="PS00062">
    <property type="entry name" value="ALDOKETO_REDUCTASE_2"/>
    <property type="match status" value="1"/>
</dbReference>
<evidence type="ECO:0000256" key="5">
    <source>
        <dbReference type="ARBA" id="ARBA00044808"/>
    </source>
</evidence>
<evidence type="ECO:0000313" key="13">
    <source>
        <dbReference type="EMBL" id="CAB3220795.1"/>
    </source>
</evidence>
<evidence type="ECO:0000256" key="7">
    <source>
        <dbReference type="ARBA" id="ARBA00048207"/>
    </source>
</evidence>
<dbReference type="InterPro" id="IPR018170">
    <property type="entry name" value="Aldo/ket_reductase_CS"/>
</dbReference>
<dbReference type="SUPFAM" id="SSF51430">
    <property type="entry name" value="NAD(P)-linked oxidoreductase"/>
    <property type="match status" value="1"/>
</dbReference>